<proteinExistence type="predicted"/>
<keyword evidence="3" id="KW-0698">rRNA processing</keyword>
<dbReference type="InterPro" id="IPR015943">
    <property type="entry name" value="WD40/YVTN_repeat-like_dom_sf"/>
</dbReference>
<evidence type="ECO:0000256" key="5">
    <source>
        <dbReference type="ARBA" id="ARBA00022737"/>
    </source>
</evidence>
<feature type="region of interest" description="Disordered" evidence="9">
    <location>
        <begin position="1199"/>
        <end position="1223"/>
    </location>
</feature>
<feature type="region of interest" description="Disordered" evidence="9">
    <location>
        <begin position="273"/>
        <end position="304"/>
    </location>
</feature>
<dbReference type="AlphaFoldDB" id="A0A8X7T1Y2"/>
<feature type="repeat" description="WD" evidence="8">
    <location>
        <begin position="462"/>
        <end position="501"/>
    </location>
</feature>
<keyword evidence="5" id="KW-0677">Repeat</keyword>
<keyword evidence="7" id="KW-0539">Nucleus</keyword>
<comment type="caution">
    <text evidence="10">The sequence shown here is derived from an EMBL/GenBank/DDBJ whole genome shotgun (WGS) entry which is preliminary data.</text>
</comment>
<sequence length="1223" mass="129719">MPTAAKTTAATREGSSGGMVTRRKSAGSLQATTATATPSPAKLKAAASQSHTASPSPAKPDIKIKSSKSKAKIDGSSSKSNGKNIYKHKTKSSTTTTTTTRDLHWHSLADPAIISSEPPLFTPDAAYYFLPTAHSIRIISRHTGATISTLTPPTLPRALRDDFPPHNHRITALALHPSNPLQLLSTSTNGTICVWDYLDARLLRVFFLPLSSSSTTPGSEEAVPGMPITHLVASEQWPDWAFVCARKPKNPRGASTSHSTILYAIRLSIARASSPTGPSSSEPITRISMPSLSGGGSSSEDTDVPVYIPRTRSRLGKIKLIPTAIRLSPRADHLVLVGGTQIHVASLQRTHAEDNMEIDNNAEEDEIIACPDGLAKFTTSERITALAIHPTEKSIATGDETGKIRIFHGLLEDDFLARRRSAEADDEEAEKVAAVASSSKNKNNTTTSSSSSTFFGAPSTLLHWHAHAVSTLSYVPLAATGARLLSGGEEATLVLWHIQSGGGGAGRVQKEFVPRLGAPIASVCLAGASTSTSTSESVELEEEIVCGLRDGSLVFLNPANLRVLRTFARLKVDANRSLFTALQQGRIPAPLALQPTNNAGGHNLVLSSGHPSTIQFYDPVGDGLVDELEVVGSNRVSRPDEAPIEPARVELVAFSPLSPTSSAPVAEWMATLDARRTTTMGSKMGTPRFASEISLKFWMWDGESGRYVLSTSIDRPHGDEGVVSDLSFGWIGSSMTTKKRFENLVCVSTGSDGKMKTWRPVAISGVEKLGLAKEGGKKKLKKKGLSSTTTTFHWVARSVFSFRATVPHSVAWAPSPVGVPSSSSSGCGLVGVAQGAFVTLWELRPDSNALCVALCAPELVSSTADEKGSALTEGARHVAFVGRAGRFVVGASEEVVVCWDLLSGSVVWSKSYAPPSTAREEKREDGAALVIEEVDEEDDDEPSKSLKRKQQGGRRRRGTSRVARILPVPPGSANSAEEMFGILLVDPSKRSSRIELFDLGNLASKGANHHTSPVAVLELPFVVRTLALAPRVAVERSGSSGGMENGGGAGRNSSNKKKLNAAVRAMSGYMLSSNFEPIQLGWPAGGDDVADTVLVGEHRREEGGANVIRREATEDVVRSRRVRTILDDLLGGGQVFLPETNLSPNKKVIGGGGGGKSAPVGKGSQMEEVFKLFEAPAHLLPSMSSLFEAFSDAILPKRPSLAVGGKGTAASHRTEEDEGEGSD</sequence>
<dbReference type="Gene3D" id="2.130.10.10">
    <property type="entry name" value="YVTN repeat-like/Quinoprotein amine dehydrogenase"/>
    <property type="match status" value="2"/>
</dbReference>
<reference evidence="10" key="2">
    <citation type="journal article" date="2019" name="IMA Fungus">
        <title>Genome sequencing and comparison of five Tilletia species to identify candidate genes for the detection of regulated species infecting wheat.</title>
        <authorList>
            <person name="Nguyen H.D.T."/>
            <person name="Sultana T."/>
            <person name="Kesanakurti P."/>
            <person name="Hambleton S."/>
        </authorList>
    </citation>
    <scope>NUCLEOTIDE SEQUENCE</scope>
    <source>
        <strain evidence="10">DAOMC 236422</strain>
    </source>
</reference>
<dbReference type="PANTHER" id="PTHR44215">
    <property type="entry name" value="WD REPEAT-CONTAINING PROTEIN 75"/>
    <property type="match status" value="1"/>
</dbReference>
<evidence type="ECO:0000256" key="6">
    <source>
        <dbReference type="ARBA" id="ARBA00023163"/>
    </source>
</evidence>
<keyword evidence="6" id="KW-0804">Transcription</keyword>
<feature type="compositionally biased region" description="Low complexity" evidence="9">
    <location>
        <begin position="28"/>
        <end position="56"/>
    </location>
</feature>
<name>A0A8X7T1Y2_9BASI</name>
<protein>
    <recommendedName>
        <fullName evidence="12">WD repeat-containing protein 75</fullName>
    </recommendedName>
</protein>
<accession>A0A8X7T1Y2</accession>
<evidence type="ECO:0000256" key="9">
    <source>
        <dbReference type="SAM" id="MobiDB-lite"/>
    </source>
</evidence>
<dbReference type="Pfam" id="PF00400">
    <property type="entry name" value="WD40"/>
    <property type="match status" value="1"/>
</dbReference>
<evidence type="ECO:0000313" key="10">
    <source>
        <dbReference type="EMBL" id="KAE8263747.1"/>
    </source>
</evidence>
<dbReference type="EMBL" id="LWDG02000615">
    <property type="protein sequence ID" value="KAE8263747.1"/>
    <property type="molecule type" value="Genomic_DNA"/>
</dbReference>
<feature type="region of interest" description="Disordered" evidence="9">
    <location>
        <begin position="1036"/>
        <end position="1056"/>
    </location>
</feature>
<feature type="compositionally biased region" description="Polar residues" evidence="9">
    <location>
        <begin position="1"/>
        <end position="14"/>
    </location>
</feature>
<keyword evidence="2" id="KW-0690">Ribosome biogenesis</keyword>
<dbReference type="PROSITE" id="PS50082">
    <property type="entry name" value="WD_REPEATS_2"/>
    <property type="match status" value="2"/>
</dbReference>
<evidence type="ECO:0000313" key="11">
    <source>
        <dbReference type="Proteomes" id="UP000078113"/>
    </source>
</evidence>
<feature type="repeat" description="WD" evidence="8">
    <location>
        <begin position="163"/>
        <end position="205"/>
    </location>
</feature>
<feature type="compositionally biased region" description="Gly residues" evidence="9">
    <location>
        <begin position="1039"/>
        <end position="1050"/>
    </location>
</feature>
<keyword evidence="4 8" id="KW-0853">WD repeat</keyword>
<evidence type="ECO:0000256" key="1">
    <source>
        <dbReference type="ARBA" id="ARBA00004604"/>
    </source>
</evidence>
<feature type="region of interest" description="Disordered" evidence="9">
    <location>
        <begin position="933"/>
        <end position="968"/>
    </location>
</feature>
<evidence type="ECO:0000256" key="3">
    <source>
        <dbReference type="ARBA" id="ARBA00022552"/>
    </source>
</evidence>
<dbReference type="PANTHER" id="PTHR44215:SF1">
    <property type="entry name" value="WD REPEAT-CONTAINING PROTEIN 75"/>
    <property type="match status" value="1"/>
</dbReference>
<evidence type="ECO:0000256" key="8">
    <source>
        <dbReference type="PROSITE-ProRule" id="PRU00221"/>
    </source>
</evidence>
<feature type="compositionally biased region" description="Basic residues" evidence="9">
    <location>
        <begin position="945"/>
        <end position="959"/>
    </location>
</feature>
<dbReference type="SUPFAM" id="SSF50978">
    <property type="entry name" value="WD40 repeat-like"/>
    <property type="match status" value="2"/>
</dbReference>
<feature type="compositionally biased region" description="Polar residues" evidence="9">
    <location>
        <begin position="273"/>
        <end position="283"/>
    </location>
</feature>
<comment type="subcellular location">
    <subcellularLocation>
        <location evidence="1">Nucleus</location>
        <location evidence="1">Nucleolus</location>
    </subcellularLocation>
</comment>
<reference evidence="10" key="1">
    <citation type="submission" date="2016-04" db="EMBL/GenBank/DDBJ databases">
        <authorList>
            <person name="Nguyen H.D."/>
            <person name="Samba Siva P."/>
            <person name="Cullis J."/>
            <person name="Levesque C.A."/>
            <person name="Hambleton S."/>
        </authorList>
    </citation>
    <scope>NUCLEOTIDE SEQUENCE</scope>
    <source>
        <strain evidence="10">DAOMC 236422</strain>
    </source>
</reference>
<dbReference type="InterPro" id="IPR001680">
    <property type="entry name" value="WD40_rpt"/>
</dbReference>
<feature type="region of interest" description="Disordered" evidence="9">
    <location>
        <begin position="433"/>
        <end position="452"/>
    </location>
</feature>
<dbReference type="SMART" id="SM00320">
    <property type="entry name" value="WD40"/>
    <property type="match status" value="5"/>
</dbReference>
<dbReference type="GO" id="GO:2000234">
    <property type="term" value="P:positive regulation of rRNA processing"/>
    <property type="evidence" value="ECO:0007669"/>
    <property type="project" value="TreeGrafter"/>
</dbReference>
<evidence type="ECO:0000256" key="7">
    <source>
        <dbReference type="ARBA" id="ARBA00023242"/>
    </source>
</evidence>
<dbReference type="InterPro" id="IPR036322">
    <property type="entry name" value="WD40_repeat_dom_sf"/>
</dbReference>
<dbReference type="GO" id="GO:0006364">
    <property type="term" value="P:rRNA processing"/>
    <property type="evidence" value="ECO:0007669"/>
    <property type="project" value="UniProtKB-KW"/>
</dbReference>
<dbReference type="GO" id="GO:0032040">
    <property type="term" value="C:small-subunit processome"/>
    <property type="evidence" value="ECO:0007669"/>
    <property type="project" value="InterPro"/>
</dbReference>
<dbReference type="GO" id="GO:0045943">
    <property type="term" value="P:positive regulation of transcription by RNA polymerase I"/>
    <property type="evidence" value="ECO:0007669"/>
    <property type="project" value="InterPro"/>
</dbReference>
<gene>
    <name evidence="10" type="ORF">A4X09_0g7152</name>
</gene>
<keyword evidence="11" id="KW-1185">Reference proteome</keyword>
<organism evidence="10 11">
    <name type="scientific">Tilletia walkeri</name>
    <dbReference type="NCBI Taxonomy" id="117179"/>
    <lineage>
        <taxon>Eukaryota</taxon>
        <taxon>Fungi</taxon>
        <taxon>Dikarya</taxon>
        <taxon>Basidiomycota</taxon>
        <taxon>Ustilaginomycotina</taxon>
        <taxon>Exobasidiomycetes</taxon>
        <taxon>Tilletiales</taxon>
        <taxon>Tilletiaceae</taxon>
        <taxon>Tilletia</taxon>
    </lineage>
</organism>
<feature type="region of interest" description="Disordered" evidence="9">
    <location>
        <begin position="1"/>
        <end position="99"/>
    </location>
</feature>
<evidence type="ECO:0000256" key="2">
    <source>
        <dbReference type="ARBA" id="ARBA00022517"/>
    </source>
</evidence>
<evidence type="ECO:0008006" key="12">
    <source>
        <dbReference type="Google" id="ProtNLM"/>
    </source>
</evidence>
<dbReference type="InterPro" id="IPR053826">
    <property type="entry name" value="WDR75"/>
</dbReference>
<dbReference type="GO" id="GO:0003723">
    <property type="term" value="F:RNA binding"/>
    <property type="evidence" value="ECO:0007669"/>
    <property type="project" value="InterPro"/>
</dbReference>
<dbReference type="Proteomes" id="UP000078113">
    <property type="component" value="Unassembled WGS sequence"/>
</dbReference>
<evidence type="ECO:0000256" key="4">
    <source>
        <dbReference type="ARBA" id="ARBA00022574"/>
    </source>
</evidence>